<evidence type="ECO:0000313" key="2">
    <source>
        <dbReference type="Proteomes" id="UP000784294"/>
    </source>
</evidence>
<dbReference type="EMBL" id="CAAALY010034260">
    <property type="protein sequence ID" value="VEL17812.1"/>
    <property type="molecule type" value="Genomic_DNA"/>
</dbReference>
<reference evidence="1" key="1">
    <citation type="submission" date="2018-11" db="EMBL/GenBank/DDBJ databases">
        <authorList>
            <consortium name="Pathogen Informatics"/>
        </authorList>
    </citation>
    <scope>NUCLEOTIDE SEQUENCE</scope>
</reference>
<gene>
    <name evidence="1" type="ORF">PXEA_LOCUS11252</name>
</gene>
<protein>
    <submittedName>
        <fullName evidence="1">Uncharacterized protein</fullName>
    </submittedName>
</protein>
<evidence type="ECO:0000313" key="1">
    <source>
        <dbReference type="EMBL" id="VEL17812.1"/>
    </source>
</evidence>
<comment type="caution">
    <text evidence="1">The sequence shown here is derived from an EMBL/GenBank/DDBJ whole genome shotgun (WGS) entry which is preliminary data.</text>
</comment>
<sequence>MTAIRLKNSPGCRISFLVGVASFFASIEMYSRVCCLHLCTLTSYWQTLLLARLVSLTQMHAQFGLLVCTLVYPLLSWCAGNKPPVDISGTVVSAASC</sequence>
<keyword evidence="2" id="KW-1185">Reference proteome</keyword>
<proteinExistence type="predicted"/>
<name>A0A3S5CFW2_9PLAT</name>
<dbReference type="AlphaFoldDB" id="A0A3S5CFW2"/>
<accession>A0A3S5CFW2</accession>
<organism evidence="1 2">
    <name type="scientific">Protopolystoma xenopodis</name>
    <dbReference type="NCBI Taxonomy" id="117903"/>
    <lineage>
        <taxon>Eukaryota</taxon>
        <taxon>Metazoa</taxon>
        <taxon>Spiralia</taxon>
        <taxon>Lophotrochozoa</taxon>
        <taxon>Platyhelminthes</taxon>
        <taxon>Monogenea</taxon>
        <taxon>Polyopisthocotylea</taxon>
        <taxon>Polystomatidea</taxon>
        <taxon>Polystomatidae</taxon>
        <taxon>Protopolystoma</taxon>
    </lineage>
</organism>
<dbReference type="Proteomes" id="UP000784294">
    <property type="component" value="Unassembled WGS sequence"/>
</dbReference>